<keyword evidence="3 7" id="KW-0028">Amino-acid biosynthesis</keyword>
<dbReference type="Gene3D" id="3.40.50.720">
    <property type="entry name" value="NAD(P)-binding Rossmann-like Domain"/>
    <property type="match status" value="1"/>
</dbReference>
<protein>
    <recommendedName>
        <fullName evidence="7">N-acetyl-gamma-glutamyl-phosphate reductase</fullName>
        <shortName evidence="7">AGPR</shortName>
        <ecNumber evidence="7">1.2.1.38</ecNumber>
    </recommendedName>
    <alternativeName>
        <fullName evidence="7">N-acetyl-glutamate semialdehyde dehydrogenase</fullName>
        <shortName evidence="7">NAGSA dehydrogenase</shortName>
    </alternativeName>
</protein>
<dbReference type="GO" id="GO:0070401">
    <property type="term" value="F:NADP+ binding"/>
    <property type="evidence" value="ECO:0007669"/>
    <property type="project" value="InterPro"/>
</dbReference>
<dbReference type="GO" id="GO:0003942">
    <property type="term" value="F:N-acetyl-gamma-glutamyl-phosphate reductase activity"/>
    <property type="evidence" value="ECO:0007669"/>
    <property type="project" value="UniProtKB-UniRule"/>
</dbReference>
<evidence type="ECO:0000256" key="8">
    <source>
        <dbReference type="PROSITE-ProRule" id="PRU10010"/>
    </source>
</evidence>
<keyword evidence="11" id="KW-1185">Reference proteome</keyword>
<dbReference type="Proteomes" id="UP000439550">
    <property type="component" value="Unassembled WGS sequence"/>
</dbReference>
<dbReference type="UniPathway" id="UPA00068">
    <property type="reaction ID" value="UER00108"/>
</dbReference>
<dbReference type="CDD" id="cd23934">
    <property type="entry name" value="AGPR_1_C"/>
    <property type="match status" value="1"/>
</dbReference>
<evidence type="ECO:0000256" key="4">
    <source>
        <dbReference type="ARBA" id="ARBA00022857"/>
    </source>
</evidence>
<comment type="subcellular location">
    <subcellularLocation>
        <location evidence="7">Cytoplasm</location>
    </subcellularLocation>
</comment>
<dbReference type="EMBL" id="WITJ01000003">
    <property type="protein sequence ID" value="MQW38774.1"/>
    <property type="molecule type" value="Genomic_DNA"/>
</dbReference>
<dbReference type="InterPro" id="IPR050085">
    <property type="entry name" value="AGPR"/>
</dbReference>
<dbReference type="CDD" id="cd17895">
    <property type="entry name" value="AGPR_1_N"/>
    <property type="match status" value="1"/>
</dbReference>
<dbReference type="EC" id="1.2.1.38" evidence="7"/>
<keyword evidence="7" id="KW-0963">Cytoplasm</keyword>
<reference evidence="10 11" key="1">
    <citation type="submission" date="2019-10" db="EMBL/GenBank/DDBJ databases">
        <authorList>
            <person name="Dong K."/>
        </authorList>
    </citation>
    <scope>NUCLEOTIDE SEQUENCE [LARGE SCALE GENOMIC DNA]</scope>
    <source>
        <strain evidence="10 11">DSM 28960</strain>
    </source>
</reference>
<dbReference type="FunFam" id="3.30.360.10:FF:000014">
    <property type="entry name" value="N-acetyl-gamma-glutamyl-phosphate reductase"/>
    <property type="match status" value="1"/>
</dbReference>
<dbReference type="NCBIfam" id="TIGR01850">
    <property type="entry name" value="argC"/>
    <property type="match status" value="1"/>
</dbReference>
<keyword evidence="2 7" id="KW-0055">Arginine biosynthesis</keyword>
<comment type="function">
    <text evidence="7">Catalyzes the NADPH-dependent reduction of N-acetyl-5-glutamyl phosphate to yield N-acetyl-L-glutamate 5-semialdehyde.</text>
</comment>
<dbReference type="SUPFAM" id="SSF51735">
    <property type="entry name" value="NAD(P)-binding Rossmann-fold domains"/>
    <property type="match status" value="1"/>
</dbReference>
<dbReference type="SMART" id="SM00859">
    <property type="entry name" value="Semialdhyde_dh"/>
    <property type="match status" value="1"/>
</dbReference>
<dbReference type="Pfam" id="PF22698">
    <property type="entry name" value="Semialdhyde_dhC_1"/>
    <property type="match status" value="1"/>
</dbReference>
<dbReference type="InterPro" id="IPR058924">
    <property type="entry name" value="AGPR_dimerisation_dom"/>
</dbReference>
<dbReference type="InterPro" id="IPR000534">
    <property type="entry name" value="Semialdehyde_DH_NAD-bd"/>
</dbReference>
<comment type="catalytic activity">
    <reaction evidence="6 7">
        <text>N-acetyl-L-glutamate 5-semialdehyde + phosphate + NADP(+) = N-acetyl-L-glutamyl 5-phosphate + NADPH + H(+)</text>
        <dbReference type="Rhea" id="RHEA:21588"/>
        <dbReference type="ChEBI" id="CHEBI:15378"/>
        <dbReference type="ChEBI" id="CHEBI:29123"/>
        <dbReference type="ChEBI" id="CHEBI:43474"/>
        <dbReference type="ChEBI" id="CHEBI:57783"/>
        <dbReference type="ChEBI" id="CHEBI:57936"/>
        <dbReference type="ChEBI" id="CHEBI:58349"/>
        <dbReference type="EC" id="1.2.1.38"/>
    </reaction>
</comment>
<dbReference type="InterPro" id="IPR000706">
    <property type="entry name" value="AGPR_type-1"/>
</dbReference>
<dbReference type="PROSITE" id="PS01224">
    <property type="entry name" value="ARGC"/>
    <property type="match status" value="1"/>
</dbReference>
<feature type="domain" description="Semialdehyde dehydrogenase NAD-binding" evidence="9">
    <location>
        <begin position="3"/>
        <end position="142"/>
    </location>
</feature>
<dbReference type="GO" id="GO:0006526">
    <property type="term" value="P:L-arginine biosynthetic process"/>
    <property type="evidence" value="ECO:0007669"/>
    <property type="project" value="UniProtKB-UniRule"/>
</dbReference>
<evidence type="ECO:0000313" key="11">
    <source>
        <dbReference type="Proteomes" id="UP000439550"/>
    </source>
</evidence>
<dbReference type="InterPro" id="IPR023013">
    <property type="entry name" value="AGPR_AS"/>
</dbReference>
<dbReference type="GO" id="GO:0051287">
    <property type="term" value="F:NAD binding"/>
    <property type="evidence" value="ECO:0007669"/>
    <property type="project" value="InterPro"/>
</dbReference>
<dbReference type="PANTHER" id="PTHR32338:SF10">
    <property type="entry name" value="N-ACETYL-GAMMA-GLUTAMYL-PHOSPHATE REDUCTASE, CHLOROPLASTIC-RELATED"/>
    <property type="match status" value="1"/>
</dbReference>
<dbReference type="Pfam" id="PF01118">
    <property type="entry name" value="Semialdhyde_dh"/>
    <property type="match status" value="1"/>
</dbReference>
<evidence type="ECO:0000256" key="7">
    <source>
        <dbReference type="HAMAP-Rule" id="MF_00150"/>
    </source>
</evidence>
<comment type="similarity">
    <text evidence="7">Belongs to the NAGSA dehydrogenase family. Type 1 subfamily.</text>
</comment>
<organism evidence="10 11">
    <name type="scientific">Lactococcus hircilactis</name>
    <dbReference type="NCBI Taxonomy" id="1494462"/>
    <lineage>
        <taxon>Bacteria</taxon>
        <taxon>Bacillati</taxon>
        <taxon>Bacillota</taxon>
        <taxon>Bacilli</taxon>
        <taxon>Lactobacillales</taxon>
        <taxon>Streptococcaceae</taxon>
        <taxon>Lactococcus</taxon>
    </lineage>
</organism>
<dbReference type="HAMAP" id="MF_00150">
    <property type="entry name" value="ArgC_type1"/>
    <property type="match status" value="1"/>
</dbReference>
<gene>
    <name evidence="7" type="primary">argC</name>
    <name evidence="10" type="ORF">GHI93_02265</name>
</gene>
<keyword evidence="5 7" id="KW-0560">Oxidoreductase</keyword>
<evidence type="ECO:0000256" key="3">
    <source>
        <dbReference type="ARBA" id="ARBA00022605"/>
    </source>
</evidence>
<evidence type="ECO:0000313" key="10">
    <source>
        <dbReference type="EMBL" id="MQW38774.1"/>
    </source>
</evidence>
<evidence type="ECO:0000256" key="5">
    <source>
        <dbReference type="ARBA" id="ARBA00023002"/>
    </source>
</evidence>
<sequence>MIKITIVGITGYSGFELFRLFLKHEKAQVVKVCATSHIGEPLHHIYPQIKECSEIMISSFDPSIIMQKSDVVFFATPAGVTNSLAIPFIEHDFPVIDLSGDFRLKNPRSYEKWYKKPSAQQEHLEKADYVLADVNTTAHQLISNPGCFATACLLPLIPLVKGDFIELDSIILDAKSGLSGAGKVLSESSHFVNVHDNMMMYKINQHQHLPEIVQELKKWNGKVEFIQFSTSLIPVNYGIFVSGYVKLKSGFSFDEVQQDVKDFYKDKKFVRIRSEAPKLSDVVGTNFCDIYLTYNQTTGIITIISVIDNLIKGAAGQAIQNFNHLFDIKEEMGLSHLARI</sequence>
<evidence type="ECO:0000259" key="9">
    <source>
        <dbReference type="SMART" id="SM00859"/>
    </source>
</evidence>
<feature type="active site" evidence="7 8">
    <location>
        <position position="147"/>
    </location>
</feature>
<dbReference type="GO" id="GO:0005737">
    <property type="term" value="C:cytoplasm"/>
    <property type="evidence" value="ECO:0007669"/>
    <property type="project" value="UniProtKB-SubCell"/>
</dbReference>
<proteinExistence type="inferred from homology"/>
<keyword evidence="4 7" id="KW-0521">NADP</keyword>
<comment type="caution">
    <text evidence="10">The sequence shown here is derived from an EMBL/GenBank/DDBJ whole genome shotgun (WGS) entry which is preliminary data.</text>
</comment>
<dbReference type="OrthoDB" id="9801289at2"/>
<evidence type="ECO:0000256" key="6">
    <source>
        <dbReference type="ARBA" id="ARBA00050557"/>
    </source>
</evidence>
<dbReference type="AlphaFoldDB" id="A0A7X1Z6X4"/>
<dbReference type="SUPFAM" id="SSF55347">
    <property type="entry name" value="Glyceraldehyde-3-phosphate dehydrogenase-like, C-terminal domain"/>
    <property type="match status" value="1"/>
</dbReference>
<evidence type="ECO:0000256" key="1">
    <source>
        <dbReference type="ARBA" id="ARBA00004862"/>
    </source>
</evidence>
<accession>A0A7X1Z6X4</accession>
<dbReference type="InterPro" id="IPR036291">
    <property type="entry name" value="NAD(P)-bd_dom_sf"/>
</dbReference>
<dbReference type="Gene3D" id="3.30.360.10">
    <property type="entry name" value="Dihydrodipicolinate Reductase, domain 2"/>
    <property type="match status" value="1"/>
</dbReference>
<comment type="pathway">
    <text evidence="1 7">Amino-acid biosynthesis; L-arginine biosynthesis; N(2)-acetyl-L-ornithine from L-glutamate: step 3/4.</text>
</comment>
<evidence type="ECO:0000256" key="2">
    <source>
        <dbReference type="ARBA" id="ARBA00022571"/>
    </source>
</evidence>
<dbReference type="PANTHER" id="PTHR32338">
    <property type="entry name" value="N-ACETYL-GAMMA-GLUTAMYL-PHOSPHATE REDUCTASE, CHLOROPLASTIC-RELATED-RELATED"/>
    <property type="match status" value="1"/>
</dbReference>
<name>A0A7X1Z6X4_9LACT</name>